<dbReference type="InterPro" id="IPR043502">
    <property type="entry name" value="DNA/RNA_pol_sf"/>
</dbReference>
<evidence type="ECO:0000313" key="1">
    <source>
        <dbReference type="EnsemblMetazoa" id="XP_008181556.1"/>
    </source>
</evidence>
<dbReference type="SUPFAM" id="SSF56672">
    <property type="entry name" value="DNA/RNA polymerases"/>
    <property type="match status" value="1"/>
</dbReference>
<organism evidence="1 2">
    <name type="scientific">Acyrthosiphon pisum</name>
    <name type="common">Pea aphid</name>
    <dbReference type="NCBI Taxonomy" id="7029"/>
    <lineage>
        <taxon>Eukaryota</taxon>
        <taxon>Metazoa</taxon>
        <taxon>Ecdysozoa</taxon>
        <taxon>Arthropoda</taxon>
        <taxon>Hexapoda</taxon>
        <taxon>Insecta</taxon>
        <taxon>Pterygota</taxon>
        <taxon>Neoptera</taxon>
        <taxon>Paraneoptera</taxon>
        <taxon>Hemiptera</taxon>
        <taxon>Sternorrhyncha</taxon>
        <taxon>Aphidomorpha</taxon>
        <taxon>Aphidoidea</taxon>
        <taxon>Aphididae</taxon>
        <taxon>Macrosiphini</taxon>
        <taxon>Acyrthosiphon</taxon>
    </lineage>
</organism>
<protein>
    <submittedName>
        <fullName evidence="1">Uncharacterized protein</fullName>
    </submittedName>
</protein>
<evidence type="ECO:0000313" key="2">
    <source>
        <dbReference type="Proteomes" id="UP000007819"/>
    </source>
</evidence>
<reference evidence="1" key="2">
    <citation type="submission" date="2022-06" db="UniProtKB">
        <authorList>
            <consortium name="EnsemblMetazoa"/>
        </authorList>
    </citation>
    <scope>IDENTIFICATION</scope>
</reference>
<keyword evidence="2" id="KW-1185">Reference proteome</keyword>
<accession>A0A8R2F8Q4</accession>
<dbReference type="OrthoDB" id="8052806at2759"/>
<dbReference type="PANTHER" id="PTHR47331">
    <property type="entry name" value="PHD-TYPE DOMAIN-CONTAINING PROTEIN"/>
    <property type="match status" value="1"/>
</dbReference>
<dbReference type="AlphaFoldDB" id="A0A8R2F8Q4"/>
<sequence>MLKSISLDPVLYNNYRKCMSEYKSLGQTSETESPVDYYIPHHSLYKADGDIDNEKLRVVFDASARCRSGTSLNECLYVGPKLHQDIEDVLTGFRVHCVAFTTDNFKMYRHIWVLEKCMWLSAYSGKILHNFRCENTL</sequence>
<dbReference type="KEGG" id="api:103308960"/>
<name>A0A8R2F8Q4_ACYPI</name>
<dbReference type="RefSeq" id="XP_008181556.1">
    <property type="nucleotide sequence ID" value="XM_008183334.1"/>
</dbReference>
<dbReference type="Proteomes" id="UP000007819">
    <property type="component" value="Chromosome X"/>
</dbReference>
<dbReference type="GeneID" id="103308960"/>
<reference evidence="2" key="1">
    <citation type="submission" date="2010-06" db="EMBL/GenBank/DDBJ databases">
        <authorList>
            <person name="Jiang H."/>
            <person name="Abraham K."/>
            <person name="Ali S."/>
            <person name="Alsbrooks S.L."/>
            <person name="Anim B.N."/>
            <person name="Anosike U.S."/>
            <person name="Attaway T."/>
            <person name="Bandaranaike D.P."/>
            <person name="Battles P.K."/>
            <person name="Bell S.N."/>
            <person name="Bell A.V."/>
            <person name="Beltran B."/>
            <person name="Bickham C."/>
            <person name="Bustamante Y."/>
            <person name="Caleb T."/>
            <person name="Canada A."/>
            <person name="Cardenas V."/>
            <person name="Carter K."/>
            <person name="Chacko J."/>
            <person name="Chandrabose M.N."/>
            <person name="Chavez D."/>
            <person name="Chavez A."/>
            <person name="Chen L."/>
            <person name="Chu H.-S."/>
            <person name="Claassen K.J."/>
            <person name="Cockrell R."/>
            <person name="Collins M."/>
            <person name="Cooper J.A."/>
            <person name="Cree A."/>
            <person name="Curry S.M."/>
            <person name="Da Y."/>
            <person name="Dao M.D."/>
            <person name="Das B."/>
            <person name="Davila M.-L."/>
            <person name="Davy-Carroll L."/>
            <person name="Denson S."/>
            <person name="Dinh H."/>
            <person name="Ebong V.E."/>
            <person name="Edwards J.R."/>
            <person name="Egan A."/>
            <person name="El-Daye J."/>
            <person name="Escobedo L."/>
            <person name="Fernandez S."/>
            <person name="Fernando P.R."/>
            <person name="Flagg N."/>
            <person name="Forbes L.D."/>
            <person name="Fowler R.G."/>
            <person name="Fu Q."/>
            <person name="Gabisi R.A."/>
            <person name="Ganer J."/>
            <person name="Garbino Pronczuk A."/>
            <person name="Garcia R.M."/>
            <person name="Garner T."/>
            <person name="Garrett T.E."/>
            <person name="Gonzalez D.A."/>
            <person name="Hamid H."/>
            <person name="Hawkins E.S."/>
            <person name="Hirani K."/>
            <person name="Hogues M.E."/>
            <person name="Hollins B."/>
            <person name="Hsiao C.-H."/>
            <person name="Jabil R."/>
            <person name="James M.L."/>
            <person name="Jhangiani S.N."/>
            <person name="Johnson B."/>
            <person name="Johnson Q."/>
            <person name="Joshi V."/>
            <person name="Kalu J.B."/>
            <person name="Kam C."/>
            <person name="Kashfia A."/>
            <person name="Keebler J."/>
            <person name="Kisamo H."/>
            <person name="Kovar C.L."/>
            <person name="Lago L.A."/>
            <person name="Lai C.-Y."/>
            <person name="Laidlaw J."/>
            <person name="Lara F."/>
            <person name="Le T.-K."/>
            <person name="Lee S.L."/>
            <person name="Legall F.H."/>
            <person name="Lemon S.J."/>
            <person name="Lewis L.R."/>
            <person name="Li B."/>
            <person name="Liu Y."/>
            <person name="Liu Y.-S."/>
            <person name="Lopez J."/>
            <person name="Lozado R.J."/>
            <person name="Lu J."/>
            <person name="Madu R.C."/>
            <person name="Maheshwari M."/>
            <person name="Maheshwari R."/>
            <person name="Malloy K."/>
            <person name="Martinez E."/>
            <person name="Mathew T."/>
            <person name="Mercado I.C."/>
            <person name="Mercado C."/>
            <person name="Meyer B."/>
            <person name="Montgomery K."/>
            <person name="Morgan M.B."/>
            <person name="Munidasa M."/>
            <person name="Nazareth L.V."/>
            <person name="Nelson J."/>
            <person name="Ng B.M."/>
            <person name="Nguyen N.B."/>
            <person name="Nguyen P.Q."/>
            <person name="Nguyen T."/>
            <person name="Obregon M."/>
            <person name="Okwuonu G.O."/>
            <person name="Onwere C.G."/>
            <person name="Orozco G."/>
            <person name="Parra A."/>
            <person name="Patel S."/>
            <person name="Patil S."/>
            <person name="Perez A."/>
            <person name="Perez Y."/>
            <person name="Pham C."/>
            <person name="Primus E.L."/>
            <person name="Pu L.-L."/>
            <person name="Puazo M."/>
            <person name="Qin X."/>
            <person name="Quiroz J.B."/>
            <person name="Reese J."/>
            <person name="Richards S."/>
            <person name="Rives C.M."/>
            <person name="Robberts R."/>
            <person name="Ruiz S.J."/>
            <person name="Ruiz M.J."/>
            <person name="Santibanez J."/>
            <person name="Schneider B.W."/>
            <person name="Sisson I."/>
            <person name="Smith M."/>
            <person name="Sodergren E."/>
            <person name="Song X.-Z."/>
            <person name="Song B.B."/>
            <person name="Summersgill H."/>
            <person name="Thelus R."/>
            <person name="Thornton R.D."/>
            <person name="Trejos Z.Y."/>
            <person name="Usmani K."/>
            <person name="Vattathil S."/>
            <person name="Villasana D."/>
            <person name="Walker D.L."/>
            <person name="Wang S."/>
            <person name="Wang K."/>
            <person name="White C.S."/>
            <person name="Williams A.C."/>
            <person name="Williamson J."/>
            <person name="Wilson K."/>
            <person name="Woghiren I.O."/>
            <person name="Woodworth J.R."/>
            <person name="Worley K.C."/>
            <person name="Wright R.A."/>
            <person name="Wu W."/>
            <person name="Young L."/>
            <person name="Zhang L."/>
            <person name="Zhang J."/>
            <person name="Zhu Y."/>
            <person name="Muzny D.M."/>
            <person name="Weinstock G."/>
            <person name="Gibbs R.A."/>
        </authorList>
    </citation>
    <scope>NUCLEOTIDE SEQUENCE [LARGE SCALE GENOMIC DNA]</scope>
    <source>
        <strain evidence="2">LSR1</strain>
    </source>
</reference>
<dbReference type="EnsemblMetazoa" id="XM_008183334.1">
    <property type="protein sequence ID" value="XP_008181556.1"/>
    <property type="gene ID" value="LOC103308960"/>
</dbReference>
<proteinExistence type="predicted"/>
<dbReference type="GO" id="GO:0071897">
    <property type="term" value="P:DNA biosynthetic process"/>
    <property type="evidence" value="ECO:0007669"/>
    <property type="project" value="UniProtKB-ARBA"/>
</dbReference>
<dbReference type="PANTHER" id="PTHR47331:SF5">
    <property type="entry name" value="RIBONUCLEASE H"/>
    <property type="match status" value="1"/>
</dbReference>